<proteinExistence type="predicted"/>
<evidence type="ECO:0000313" key="1">
    <source>
        <dbReference type="EMBL" id="QHS92550.1"/>
    </source>
</evidence>
<organism evidence="1">
    <name type="scientific">viral metagenome</name>
    <dbReference type="NCBI Taxonomy" id="1070528"/>
    <lineage>
        <taxon>unclassified sequences</taxon>
        <taxon>metagenomes</taxon>
        <taxon>organismal metagenomes</taxon>
    </lineage>
</organism>
<protein>
    <recommendedName>
        <fullName evidence="2">Glycosyltransferase</fullName>
    </recommendedName>
</protein>
<reference evidence="1" key="1">
    <citation type="journal article" date="2020" name="Nature">
        <title>Giant virus diversity and host interactions through global metagenomics.</title>
        <authorList>
            <person name="Schulz F."/>
            <person name="Roux S."/>
            <person name="Paez-Espino D."/>
            <person name="Jungbluth S."/>
            <person name="Walsh D.A."/>
            <person name="Denef V.J."/>
            <person name="McMahon K.D."/>
            <person name="Konstantinidis K.T."/>
            <person name="Eloe-Fadrosh E.A."/>
            <person name="Kyrpides N.C."/>
            <person name="Woyke T."/>
        </authorList>
    </citation>
    <scope>NUCLEOTIDE SEQUENCE</scope>
    <source>
        <strain evidence="1">GVMAG-M-3300014204-73</strain>
    </source>
</reference>
<name>A0A6C0BKG5_9ZZZZ</name>
<evidence type="ECO:0008006" key="2">
    <source>
        <dbReference type="Google" id="ProtNLM"/>
    </source>
</evidence>
<sequence length="234" mass="27772">MNKIPFYVVNFKNETRRNKMLERFRHFGVEPIFTPEVGGNDPRLDKAPDNCKRVWAVMLQHLDSLRHFVEKTQQPYCIVCEDDIHLSRHLINDLEKIVPQFQRKQLDVLLLGCLLPFAIDMATCLHRQYFPMMEQVDGFSYHRYPDDLWGCQMYLISRDYSRFLISTYTIPYALDHLNTSFNYNPDWVITKNGNRALVYPMVAVEEGVNVSNDASQVWFHRHCHAVNFNEKNYF</sequence>
<dbReference type="EMBL" id="MN739181">
    <property type="protein sequence ID" value="QHS92550.1"/>
    <property type="molecule type" value="Genomic_DNA"/>
</dbReference>
<accession>A0A6C0BKG5</accession>
<dbReference type="AlphaFoldDB" id="A0A6C0BKG5"/>